<dbReference type="AlphaFoldDB" id="A0A2I0WQP6"/>
<protein>
    <submittedName>
        <fullName evidence="2">Carbon catabolite repressor protein 4 like 3</fullName>
    </submittedName>
</protein>
<sequence length="431" mass="49114">MGCDAYCLGGGSTLFSTAAVRCRKRTTRCELASDGDSVEPRDRHWYNPKRRRPLTYRRWLEAENCSALLDSGEDRFMLMSYNILGVNNSLEHPDLYMNVPFDAMQWESRKRLICEEIRRWKADIVCLQEVDRYYELETNMKKDGYIGRYKRRTGDAKDGCAIFWKSRRFRLLEGREIEFKSLGLRDNVAQLLVFETGKQKIDSRRVVIGNIHILFNPKRGDIKLGQVRILLQEAQVLSEKWGGIPIALAGDFNSTPRSAIYEFLSTSELNITRHDRKFLSGLERFQPTLHSFCGLINHSWTDEELKNATGHSSCKLLTHPFKLHSSYARISGAGRTRDLCGEPLATTYHSKFMGTVDYLWYSGGLAPARVLDTLPIATLKSMGGLPSMNIGSDHLPLASEFVFITRSSDLKSQGQATENEATLDRFLKLNS</sequence>
<dbReference type="PANTHER" id="PTHR12121:SF82">
    <property type="entry name" value="CARBON CATABOLITE REPRESSOR PROTEIN 4 HOMOLOG 3"/>
    <property type="match status" value="1"/>
</dbReference>
<accession>A0A2I0WQP6</accession>
<dbReference type="InterPro" id="IPR036691">
    <property type="entry name" value="Endo/exonu/phosph_ase_sf"/>
</dbReference>
<reference evidence="2 3" key="2">
    <citation type="journal article" date="2017" name="Nature">
        <title>The Apostasia genome and the evolution of orchids.</title>
        <authorList>
            <person name="Zhang G.Q."/>
            <person name="Liu K.W."/>
            <person name="Li Z."/>
            <person name="Lohaus R."/>
            <person name="Hsiao Y.Y."/>
            <person name="Niu S.C."/>
            <person name="Wang J.Y."/>
            <person name="Lin Y.C."/>
            <person name="Xu Q."/>
            <person name="Chen L.J."/>
            <person name="Yoshida K."/>
            <person name="Fujiwara S."/>
            <person name="Wang Z.W."/>
            <person name="Zhang Y.Q."/>
            <person name="Mitsuda N."/>
            <person name="Wang M."/>
            <person name="Liu G.H."/>
            <person name="Pecoraro L."/>
            <person name="Huang H.X."/>
            <person name="Xiao X.J."/>
            <person name="Lin M."/>
            <person name="Wu X.Y."/>
            <person name="Wu W.L."/>
            <person name="Chen Y.Y."/>
            <person name="Chang S.B."/>
            <person name="Sakamoto S."/>
            <person name="Ohme-Takagi M."/>
            <person name="Yagi M."/>
            <person name="Zeng S.J."/>
            <person name="Shen C.Y."/>
            <person name="Yeh C.M."/>
            <person name="Luo Y.B."/>
            <person name="Tsai W.C."/>
            <person name="Van de Peer Y."/>
            <person name="Liu Z.J."/>
        </authorList>
    </citation>
    <scope>NUCLEOTIDE SEQUENCE [LARGE SCALE GENOMIC DNA]</scope>
    <source>
        <tissue evidence="2">The whole plant</tissue>
    </source>
</reference>
<dbReference type="InterPro" id="IPR050410">
    <property type="entry name" value="CCR4/nocturin_mRNA_transcr"/>
</dbReference>
<dbReference type="GO" id="GO:0000175">
    <property type="term" value="F:3'-5'-RNA exonuclease activity"/>
    <property type="evidence" value="ECO:0007669"/>
    <property type="project" value="TreeGrafter"/>
</dbReference>
<evidence type="ECO:0000313" key="3">
    <source>
        <dbReference type="Proteomes" id="UP000233837"/>
    </source>
</evidence>
<evidence type="ECO:0000259" key="1">
    <source>
        <dbReference type="Pfam" id="PF03372"/>
    </source>
</evidence>
<gene>
    <name evidence="2" type="primary">CCR4-3</name>
    <name evidence="2" type="ORF">MA16_Dca011604</name>
</gene>
<dbReference type="Pfam" id="PF03372">
    <property type="entry name" value="Exo_endo_phos"/>
    <property type="match status" value="1"/>
</dbReference>
<feature type="domain" description="Endonuclease/exonuclease/phosphatase" evidence="1">
    <location>
        <begin position="79"/>
        <end position="394"/>
    </location>
</feature>
<dbReference type="Gene3D" id="3.60.10.10">
    <property type="entry name" value="Endonuclease/exonuclease/phosphatase"/>
    <property type="match status" value="1"/>
</dbReference>
<reference evidence="2 3" key="1">
    <citation type="journal article" date="2016" name="Sci. Rep.">
        <title>The Dendrobium catenatum Lindl. genome sequence provides insights into polysaccharide synthase, floral development and adaptive evolution.</title>
        <authorList>
            <person name="Zhang G.Q."/>
            <person name="Xu Q."/>
            <person name="Bian C."/>
            <person name="Tsai W.C."/>
            <person name="Yeh C.M."/>
            <person name="Liu K.W."/>
            <person name="Yoshida K."/>
            <person name="Zhang L.S."/>
            <person name="Chang S.B."/>
            <person name="Chen F."/>
            <person name="Shi Y."/>
            <person name="Su Y.Y."/>
            <person name="Zhang Y.Q."/>
            <person name="Chen L.J."/>
            <person name="Yin Y."/>
            <person name="Lin M."/>
            <person name="Huang H."/>
            <person name="Deng H."/>
            <person name="Wang Z.W."/>
            <person name="Zhu S.L."/>
            <person name="Zhao X."/>
            <person name="Deng C."/>
            <person name="Niu S.C."/>
            <person name="Huang J."/>
            <person name="Wang M."/>
            <person name="Liu G.H."/>
            <person name="Yang H.J."/>
            <person name="Xiao X.J."/>
            <person name="Hsiao Y.Y."/>
            <person name="Wu W.L."/>
            <person name="Chen Y.Y."/>
            <person name="Mitsuda N."/>
            <person name="Ohme-Takagi M."/>
            <person name="Luo Y.B."/>
            <person name="Van de Peer Y."/>
            <person name="Liu Z.J."/>
        </authorList>
    </citation>
    <scope>NUCLEOTIDE SEQUENCE [LARGE SCALE GENOMIC DNA]</scope>
    <source>
        <tissue evidence="2">The whole plant</tissue>
    </source>
</reference>
<evidence type="ECO:0000313" key="2">
    <source>
        <dbReference type="EMBL" id="PKU77984.1"/>
    </source>
</evidence>
<dbReference type="PANTHER" id="PTHR12121">
    <property type="entry name" value="CARBON CATABOLITE REPRESSOR PROTEIN 4"/>
    <property type="match status" value="1"/>
</dbReference>
<name>A0A2I0WQP6_9ASPA</name>
<dbReference type="Proteomes" id="UP000233837">
    <property type="component" value="Unassembled WGS sequence"/>
</dbReference>
<dbReference type="SUPFAM" id="SSF56219">
    <property type="entry name" value="DNase I-like"/>
    <property type="match status" value="1"/>
</dbReference>
<organism evidence="2 3">
    <name type="scientific">Dendrobium catenatum</name>
    <dbReference type="NCBI Taxonomy" id="906689"/>
    <lineage>
        <taxon>Eukaryota</taxon>
        <taxon>Viridiplantae</taxon>
        <taxon>Streptophyta</taxon>
        <taxon>Embryophyta</taxon>
        <taxon>Tracheophyta</taxon>
        <taxon>Spermatophyta</taxon>
        <taxon>Magnoliopsida</taxon>
        <taxon>Liliopsida</taxon>
        <taxon>Asparagales</taxon>
        <taxon>Orchidaceae</taxon>
        <taxon>Epidendroideae</taxon>
        <taxon>Malaxideae</taxon>
        <taxon>Dendrobiinae</taxon>
        <taxon>Dendrobium</taxon>
    </lineage>
</organism>
<keyword evidence="3" id="KW-1185">Reference proteome</keyword>
<dbReference type="EMBL" id="KZ502480">
    <property type="protein sequence ID" value="PKU77984.1"/>
    <property type="molecule type" value="Genomic_DNA"/>
</dbReference>
<dbReference type="InterPro" id="IPR005135">
    <property type="entry name" value="Endo/exonuclease/phosphatase"/>
</dbReference>
<dbReference type="OrthoDB" id="428734at2759"/>
<proteinExistence type="predicted"/>